<name>A0A517R5P6_9PLAN</name>
<dbReference type="Proteomes" id="UP000317318">
    <property type="component" value="Chromosome"/>
</dbReference>
<dbReference type="KEGG" id="svp:Pan189_36290"/>
<proteinExistence type="predicted"/>
<organism evidence="1 2">
    <name type="scientific">Stratiformator vulcanicus</name>
    <dbReference type="NCBI Taxonomy" id="2527980"/>
    <lineage>
        <taxon>Bacteria</taxon>
        <taxon>Pseudomonadati</taxon>
        <taxon>Planctomycetota</taxon>
        <taxon>Planctomycetia</taxon>
        <taxon>Planctomycetales</taxon>
        <taxon>Planctomycetaceae</taxon>
        <taxon>Stratiformator</taxon>
    </lineage>
</organism>
<evidence type="ECO:0000313" key="2">
    <source>
        <dbReference type="Proteomes" id="UP000317318"/>
    </source>
</evidence>
<accession>A0A517R5P6</accession>
<gene>
    <name evidence="1" type="ORF">Pan189_36290</name>
</gene>
<dbReference type="AlphaFoldDB" id="A0A517R5P6"/>
<dbReference type="OrthoDB" id="283806at2"/>
<keyword evidence="2" id="KW-1185">Reference proteome</keyword>
<dbReference type="Pfam" id="PF09979">
    <property type="entry name" value="DUF2213"/>
    <property type="match status" value="1"/>
</dbReference>
<dbReference type="EMBL" id="CP036268">
    <property type="protein sequence ID" value="QDT39226.1"/>
    <property type="molecule type" value="Genomic_DNA"/>
</dbReference>
<sequence length="244" mass="26355">MCTCSPSLETVVNRSAIAEPRRETIDGKDFLVAPVVMITANVHEGNLGPVRYRSDVLTETLAGWNGKPITLGHPERNGRHVVVADSPDTPIGFVKNARMDGNRLAADAYLDTARLLEASPTLLDAVNRGQAIEVSTGFLMTLARNALGENEAQKLIPDHLAILPGSEGACSIRAGCGLLRNEALPVAPLARYSLWYLEPKRDPFDGTVRPLATPPPLFEPQQFLGQPATTEAKIAPLKRTSLFD</sequence>
<evidence type="ECO:0000313" key="1">
    <source>
        <dbReference type="EMBL" id="QDT39226.1"/>
    </source>
</evidence>
<reference evidence="1 2" key="1">
    <citation type="submission" date="2019-02" db="EMBL/GenBank/DDBJ databases">
        <title>Deep-cultivation of Planctomycetes and their phenomic and genomic characterization uncovers novel biology.</title>
        <authorList>
            <person name="Wiegand S."/>
            <person name="Jogler M."/>
            <person name="Boedeker C."/>
            <person name="Pinto D."/>
            <person name="Vollmers J."/>
            <person name="Rivas-Marin E."/>
            <person name="Kohn T."/>
            <person name="Peeters S.H."/>
            <person name="Heuer A."/>
            <person name="Rast P."/>
            <person name="Oberbeckmann S."/>
            <person name="Bunk B."/>
            <person name="Jeske O."/>
            <person name="Meyerdierks A."/>
            <person name="Storesund J.E."/>
            <person name="Kallscheuer N."/>
            <person name="Luecker S."/>
            <person name="Lage O.M."/>
            <person name="Pohl T."/>
            <person name="Merkel B.J."/>
            <person name="Hornburger P."/>
            <person name="Mueller R.-W."/>
            <person name="Bruemmer F."/>
            <person name="Labrenz M."/>
            <person name="Spormann A.M."/>
            <person name="Op den Camp H."/>
            <person name="Overmann J."/>
            <person name="Amann R."/>
            <person name="Jetten M.S.M."/>
            <person name="Mascher T."/>
            <person name="Medema M.H."/>
            <person name="Devos D.P."/>
            <person name="Kaster A.-K."/>
            <person name="Ovreas L."/>
            <person name="Rohde M."/>
            <person name="Galperin M.Y."/>
            <person name="Jogler C."/>
        </authorList>
    </citation>
    <scope>NUCLEOTIDE SEQUENCE [LARGE SCALE GENOMIC DNA]</scope>
    <source>
        <strain evidence="1 2">Pan189</strain>
    </source>
</reference>
<dbReference type="InterPro" id="IPR016913">
    <property type="entry name" value="UCP029215"/>
</dbReference>
<protein>
    <submittedName>
        <fullName evidence="1">Uncharacterized protein</fullName>
    </submittedName>
</protein>